<organism evidence="1 2">
    <name type="scientific">Methylorubrum aminovorans</name>
    <dbReference type="NCBI Taxonomy" id="269069"/>
    <lineage>
        <taxon>Bacteria</taxon>
        <taxon>Pseudomonadati</taxon>
        <taxon>Pseudomonadota</taxon>
        <taxon>Alphaproteobacteria</taxon>
        <taxon>Hyphomicrobiales</taxon>
        <taxon>Methylobacteriaceae</taxon>
        <taxon>Methylorubrum</taxon>
    </lineage>
</organism>
<comment type="caution">
    <text evidence="1">The sequence shown here is derived from an EMBL/GenBank/DDBJ whole genome shotgun (WGS) entry which is preliminary data.</text>
</comment>
<protein>
    <submittedName>
        <fullName evidence="1">Uncharacterized protein</fullName>
    </submittedName>
</protein>
<reference evidence="1" key="1">
    <citation type="journal article" date="2021" name="Front. Microbiol.">
        <title>Comprehensive Comparative Genomics and Phenotyping of Methylobacterium Species.</title>
        <authorList>
            <person name="Alessa O."/>
            <person name="Ogura Y."/>
            <person name="Fujitani Y."/>
            <person name="Takami H."/>
            <person name="Hayashi T."/>
            <person name="Sahin N."/>
            <person name="Tani A."/>
        </authorList>
    </citation>
    <scope>NUCLEOTIDE SEQUENCE</scope>
    <source>
        <strain evidence="1">NBRC 15686</strain>
    </source>
</reference>
<evidence type="ECO:0000313" key="2">
    <source>
        <dbReference type="Proteomes" id="UP001055039"/>
    </source>
</evidence>
<reference evidence="1" key="2">
    <citation type="submission" date="2021-08" db="EMBL/GenBank/DDBJ databases">
        <authorList>
            <person name="Tani A."/>
            <person name="Ola A."/>
            <person name="Ogura Y."/>
            <person name="Katsura K."/>
            <person name="Hayashi T."/>
        </authorList>
    </citation>
    <scope>NUCLEOTIDE SEQUENCE</scope>
    <source>
        <strain evidence="1">NBRC 15686</strain>
    </source>
</reference>
<evidence type="ECO:0000313" key="1">
    <source>
        <dbReference type="EMBL" id="GJE67686.1"/>
    </source>
</evidence>
<dbReference type="RefSeq" id="WP_238228625.1">
    <property type="nucleotide sequence ID" value="NZ_BAAADH010000014.1"/>
</dbReference>
<sequence>MAKGARKAGRVTAETARRITGISLPIGGIQWADPGPSERARVRDFLLALEDRRALYNPMQLEVRGDVEWSLRELRKDCTTALRSLDEGAFAVAAVRAIREACRRFHDDAQLQFRLFYHHDGGLEADAGFFVALGALRATIGQQIAVLAAHYDIDVESDLTSIMPQLPEAE</sequence>
<keyword evidence="2" id="KW-1185">Reference proteome</keyword>
<accession>A0ABQ4ULW1</accession>
<dbReference type="Pfam" id="PF20355">
    <property type="entry name" value="DUF6650"/>
    <property type="match status" value="1"/>
</dbReference>
<dbReference type="EMBL" id="BPRC01000031">
    <property type="protein sequence ID" value="GJE67686.1"/>
    <property type="molecule type" value="Genomic_DNA"/>
</dbReference>
<name>A0ABQ4ULW1_9HYPH</name>
<gene>
    <name evidence="1" type="ORF">LNAOJCKE_4918</name>
</gene>
<proteinExistence type="predicted"/>
<dbReference type="InterPro" id="IPR046592">
    <property type="entry name" value="DUF6650"/>
</dbReference>
<dbReference type="Proteomes" id="UP001055039">
    <property type="component" value="Unassembled WGS sequence"/>
</dbReference>